<dbReference type="FunFam" id="3.30.70.80:FF:000011">
    <property type="entry name" value="Vacuolar protease B"/>
    <property type="match status" value="1"/>
</dbReference>
<evidence type="ECO:0000256" key="1">
    <source>
        <dbReference type="ARBA" id="ARBA00011073"/>
    </source>
</evidence>
<dbReference type="InterPro" id="IPR010259">
    <property type="entry name" value="S8pro/Inhibitor_I9"/>
</dbReference>
<dbReference type="KEGG" id="ncs:NCAS_0F00220"/>
<dbReference type="GO" id="GO:0000425">
    <property type="term" value="P:pexophagy"/>
    <property type="evidence" value="ECO:0007669"/>
    <property type="project" value="EnsemblFungi"/>
</dbReference>
<feature type="compositionally biased region" description="Basic and acidic residues" evidence="6">
    <location>
        <begin position="636"/>
        <end position="656"/>
    </location>
</feature>
<gene>
    <name evidence="10" type="primary">NCAS0F00220</name>
    <name evidence="10" type="ordered locus">NCAS_0F00220</name>
</gene>
<dbReference type="GeneID" id="96904155"/>
<dbReference type="InterPro" id="IPR037045">
    <property type="entry name" value="S8pro/Inhibitor_I9_sf"/>
</dbReference>
<dbReference type="GO" id="GO:0004252">
    <property type="term" value="F:serine-type endopeptidase activity"/>
    <property type="evidence" value="ECO:0007669"/>
    <property type="project" value="UniProtKB-UniRule"/>
</dbReference>
<dbReference type="FunFam" id="3.40.50.200:FF:000007">
    <property type="entry name" value="Subtilisin-like serine protease"/>
    <property type="match status" value="1"/>
</dbReference>
<dbReference type="GO" id="GO:0030435">
    <property type="term" value="P:sporulation resulting in formation of a cellular spore"/>
    <property type="evidence" value="ECO:0007669"/>
    <property type="project" value="EnsemblFungi"/>
</dbReference>
<comment type="similarity">
    <text evidence="1 5">Belongs to the peptidase S8 family.</text>
</comment>
<evidence type="ECO:0000313" key="11">
    <source>
        <dbReference type="Proteomes" id="UP000001640"/>
    </source>
</evidence>
<evidence type="ECO:0000256" key="6">
    <source>
        <dbReference type="SAM" id="MobiDB-lite"/>
    </source>
</evidence>
<feature type="chain" id="PRO_5003410797" description="Peptidase S8/S53 domain-containing protein" evidence="7">
    <location>
        <begin position="20"/>
        <end position="695"/>
    </location>
</feature>
<evidence type="ECO:0000256" key="2">
    <source>
        <dbReference type="ARBA" id="ARBA00022670"/>
    </source>
</evidence>
<dbReference type="InParanoid" id="G0VG86"/>
<dbReference type="Pfam" id="PF05922">
    <property type="entry name" value="Inhibitor_I9"/>
    <property type="match status" value="1"/>
</dbReference>
<keyword evidence="3 5" id="KW-0378">Hydrolase</keyword>
<evidence type="ECO:0000256" key="7">
    <source>
        <dbReference type="SAM" id="SignalP"/>
    </source>
</evidence>
<dbReference type="STRING" id="1064592.G0VG86"/>
<feature type="active site" description="Charge relay system" evidence="5">
    <location>
        <position position="438"/>
    </location>
</feature>
<keyword evidence="7" id="KW-0732">Signal</keyword>
<dbReference type="InterPro" id="IPR000209">
    <property type="entry name" value="Peptidase_S8/S53_dom"/>
</dbReference>
<reference key="2">
    <citation type="submission" date="2011-08" db="EMBL/GenBank/DDBJ databases">
        <title>Genome sequence of Naumovozyma castellii.</title>
        <authorList>
            <person name="Gordon J.L."/>
            <person name="Armisen D."/>
            <person name="Proux-Wera E."/>
            <person name="OhEigeartaigh S.S."/>
            <person name="Byrne K.P."/>
            <person name="Wolfe K.H."/>
        </authorList>
    </citation>
    <scope>NUCLEOTIDE SEQUENCE</scope>
    <source>
        <strain>Type strain:CBS 4309</strain>
    </source>
</reference>
<evidence type="ECO:0000256" key="5">
    <source>
        <dbReference type="PROSITE-ProRule" id="PRU01240"/>
    </source>
</evidence>
<feature type="signal peptide" evidence="7">
    <location>
        <begin position="1"/>
        <end position="19"/>
    </location>
</feature>
<dbReference type="OrthoDB" id="206201at2759"/>
<dbReference type="InterPro" id="IPR015500">
    <property type="entry name" value="Peptidase_S8_subtilisin-rel"/>
</dbReference>
<proteinExistence type="inferred from homology"/>
<dbReference type="PROSITE" id="PS51892">
    <property type="entry name" value="SUBTILASE"/>
    <property type="match status" value="1"/>
</dbReference>
<dbReference type="HOGENOM" id="CLU_011263_3_1_1"/>
<dbReference type="AlphaFoldDB" id="G0VG86"/>
<keyword evidence="2 5" id="KW-0645">Protease</keyword>
<feature type="compositionally biased region" description="Basic and acidic residues" evidence="6">
    <location>
        <begin position="554"/>
        <end position="595"/>
    </location>
</feature>
<dbReference type="SUPFAM" id="SSF52743">
    <property type="entry name" value="Subtilisin-like"/>
    <property type="match status" value="1"/>
</dbReference>
<dbReference type="Pfam" id="PF00082">
    <property type="entry name" value="Peptidase_S8"/>
    <property type="match status" value="1"/>
</dbReference>
<evidence type="ECO:0008006" key="12">
    <source>
        <dbReference type="Google" id="ProtNLM"/>
    </source>
</evidence>
<dbReference type="OMA" id="YDAPHDG"/>
<feature type="compositionally biased region" description="Basic and acidic residues" evidence="6">
    <location>
        <begin position="602"/>
        <end position="628"/>
    </location>
</feature>
<keyword evidence="11" id="KW-1185">Reference proteome</keyword>
<name>G0VG86_NAUCA</name>
<dbReference type="GO" id="GO:0005773">
    <property type="term" value="C:vacuole"/>
    <property type="evidence" value="ECO:0007669"/>
    <property type="project" value="GOC"/>
</dbReference>
<organism evidence="10 11">
    <name type="scientific">Naumovozyma castellii</name>
    <name type="common">Yeast</name>
    <name type="synonym">Saccharomyces castellii</name>
    <dbReference type="NCBI Taxonomy" id="27288"/>
    <lineage>
        <taxon>Eukaryota</taxon>
        <taxon>Fungi</taxon>
        <taxon>Dikarya</taxon>
        <taxon>Ascomycota</taxon>
        <taxon>Saccharomycotina</taxon>
        <taxon>Saccharomycetes</taxon>
        <taxon>Saccharomycetales</taxon>
        <taxon>Saccharomycetaceae</taxon>
        <taxon>Naumovozyma</taxon>
    </lineage>
</organism>
<evidence type="ECO:0000259" key="9">
    <source>
        <dbReference type="Pfam" id="PF05922"/>
    </source>
</evidence>
<evidence type="ECO:0000259" key="8">
    <source>
        <dbReference type="Pfam" id="PF00082"/>
    </source>
</evidence>
<keyword evidence="4 5" id="KW-0720">Serine protease</keyword>
<dbReference type="CDD" id="cd04077">
    <property type="entry name" value="Peptidases_S8_PCSK9_ProteinaseK_like"/>
    <property type="match status" value="1"/>
</dbReference>
<dbReference type="PANTHER" id="PTHR43806">
    <property type="entry name" value="PEPTIDASE S8"/>
    <property type="match status" value="1"/>
</dbReference>
<sequence>MKIEKTVLPIAALAALGSALVIPNLAKEDKDKLAINNKKFNDITDVVAKYSEQIIESARKIGKSVQDSVNLKMAPLVTPTPYPVVSGASANSNANSNIIPNRYIVVFKKSILPEEVDFHKELINQIQLESAAKLPKDDKFFSASAIEDESINQGGILTTFNISNLLNGYVGYFTDEVLELIRMNPLVEYVEKDSLVQATEFDNQNNAPWGLARISHRERLNLGSFNKYLYDDDAGKGVTCYVIDTGINTEHNDFNKRAVWGKTIPLNDKDIDGNGHGTHCAGTIASTHYGVAKNAEVVAVKVLRSNGSGSMSDVIKGVEFAAESHIKAAKEKKKGFKGSTANMSLGGGKSPTLDLAVNAAVDAGIHFAVAAGNENQDACNTSPASAERAITVGASTLSDDRAYFSNWGKCVDIFAPGLNILSTYIGDDDATATLSGTSMASPHVAGLLTYFLSLQPGSDSEFFDPTELTPAQMKKKLINYSSKDVLFDLPEGTPNKLIFNGAGGNLDDLWNKKSQEEDIKVKGGCDHKKHKGKKHGSKDHKKHDGPKDHKKHDGPHGPHDPERHHRPEDHDGPRGPHGPHDPERHHRPEDHDGPKDHKKHDGPHGPHDPERHHRPEDHAGPHHPDDHGGHKKHDGPHHPEDHKDHKKHDGEEDHKDNKKHHQEQISPADLAKSLGTSSDSVFQQIRDMFDRMDIL</sequence>
<dbReference type="GO" id="GO:0007039">
    <property type="term" value="P:protein catabolic process in the vacuole"/>
    <property type="evidence" value="ECO:0007669"/>
    <property type="project" value="EnsemblFungi"/>
</dbReference>
<dbReference type="SUPFAM" id="SSF54897">
    <property type="entry name" value="Protease propeptides/inhibitors"/>
    <property type="match status" value="1"/>
</dbReference>
<dbReference type="InterPro" id="IPR034193">
    <property type="entry name" value="PCSK9_ProteinaseK-like"/>
</dbReference>
<accession>G0VG86</accession>
<dbReference type="PROSITE" id="PS00138">
    <property type="entry name" value="SUBTILASE_SER"/>
    <property type="match status" value="1"/>
</dbReference>
<dbReference type="InterPro" id="IPR036852">
    <property type="entry name" value="Peptidase_S8/S53_dom_sf"/>
</dbReference>
<dbReference type="eggNOG" id="KOG1153">
    <property type="taxonomic scope" value="Eukaryota"/>
</dbReference>
<feature type="active site" description="Charge relay system" evidence="5">
    <location>
        <position position="244"/>
    </location>
</feature>
<evidence type="ECO:0000256" key="3">
    <source>
        <dbReference type="ARBA" id="ARBA00022801"/>
    </source>
</evidence>
<feature type="active site" description="Charge relay system" evidence="5">
    <location>
        <position position="276"/>
    </location>
</feature>
<feature type="domain" description="Peptidase S8/S53" evidence="8">
    <location>
        <begin position="235"/>
        <end position="481"/>
    </location>
</feature>
<dbReference type="PRINTS" id="PR00723">
    <property type="entry name" value="SUBTILISIN"/>
</dbReference>
<dbReference type="InterPro" id="IPR050131">
    <property type="entry name" value="Peptidase_S8_subtilisin-like"/>
</dbReference>
<evidence type="ECO:0000256" key="4">
    <source>
        <dbReference type="ARBA" id="ARBA00022825"/>
    </source>
</evidence>
<dbReference type="Proteomes" id="UP000001640">
    <property type="component" value="Chromosome 6"/>
</dbReference>
<dbReference type="PROSITE" id="PS00137">
    <property type="entry name" value="SUBTILASE_HIS"/>
    <property type="match status" value="1"/>
</dbReference>
<dbReference type="InterPro" id="IPR023828">
    <property type="entry name" value="Peptidase_S8_Ser-AS"/>
</dbReference>
<dbReference type="PANTHER" id="PTHR43806:SF11">
    <property type="entry name" value="CEREVISIN-RELATED"/>
    <property type="match status" value="1"/>
</dbReference>
<dbReference type="Gene3D" id="3.40.50.200">
    <property type="entry name" value="Peptidase S8/S53 domain"/>
    <property type="match status" value="1"/>
</dbReference>
<dbReference type="GO" id="GO:0006508">
    <property type="term" value="P:proteolysis"/>
    <property type="evidence" value="ECO:0007669"/>
    <property type="project" value="UniProtKB-KW"/>
</dbReference>
<dbReference type="RefSeq" id="XP_003676862.1">
    <property type="nucleotide sequence ID" value="XM_003676814.1"/>
</dbReference>
<dbReference type="InterPro" id="IPR022398">
    <property type="entry name" value="Peptidase_S8_His-AS"/>
</dbReference>
<dbReference type="Gene3D" id="3.30.70.80">
    <property type="entry name" value="Peptidase S8 propeptide/proteinase inhibitor I9"/>
    <property type="match status" value="1"/>
</dbReference>
<dbReference type="FunCoup" id="G0VG86">
    <property type="interactions" value="415"/>
</dbReference>
<feature type="domain" description="Inhibitor I9" evidence="9">
    <location>
        <begin position="102"/>
        <end position="197"/>
    </location>
</feature>
<reference evidence="10 11" key="1">
    <citation type="journal article" date="2011" name="Proc. Natl. Acad. Sci. U.S.A.">
        <title>Evolutionary erosion of yeast sex chromosomes by mating-type switching accidents.</title>
        <authorList>
            <person name="Gordon J.L."/>
            <person name="Armisen D."/>
            <person name="Proux-Wera E."/>
            <person name="Oheigeartaigh S.S."/>
            <person name="Byrne K.P."/>
            <person name="Wolfe K.H."/>
        </authorList>
    </citation>
    <scope>NUCLEOTIDE SEQUENCE [LARGE SCALE GENOMIC DNA]</scope>
    <source>
        <strain evidence="11">ATCC 76901 / BCRC 22586 / CBS 4309 / NBRC 1992 / NRRL Y-12630</strain>
    </source>
</reference>
<feature type="compositionally biased region" description="Basic residues" evidence="6">
    <location>
        <begin position="527"/>
        <end position="553"/>
    </location>
</feature>
<evidence type="ECO:0000313" key="10">
    <source>
        <dbReference type="EMBL" id="CCC70506.1"/>
    </source>
</evidence>
<dbReference type="EMBL" id="HE576757">
    <property type="protein sequence ID" value="CCC70506.1"/>
    <property type="molecule type" value="Genomic_DNA"/>
</dbReference>
<feature type="region of interest" description="Disordered" evidence="6">
    <location>
        <begin position="520"/>
        <end position="681"/>
    </location>
</feature>
<protein>
    <recommendedName>
        <fullName evidence="12">Peptidase S8/S53 domain-containing protein</fullName>
    </recommendedName>
</protein>